<feature type="transmembrane region" description="Helical" evidence="7">
    <location>
        <begin position="410"/>
        <end position="431"/>
    </location>
</feature>
<reference evidence="8" key="1">
    <citation type="submission" date="2018-07" db="EMBL/GenBank/DDBJ databases">
        <authorList>
            <person name="Quirk P.G."/>
            <person name="Krulwich T.A."/>
        </authorList>
    </citation>
    <scope>NUCLEOTIDE SEQUENCE</scope>
</reference>
<evidence type="ECO:0000256" key="5">
    <source>
        <dbReference type="ARBA" id="ARBA00022989"/>
    </source>
</evidence>
<dbReference type="PANTHER" id="PTHR10332">
    <property type="entry name" value="EQUILIBRATIVE NUCLEOSIDE TRANSPORTER"/>
    <property type="match status" value="1"/>
</dbReference>
<comment type="similarity">
    <text evidence="2">Belongs to the SLC29A/ENT transporter (TC 2.A.57) family.</text>
</comment>
<evidence type="ECO:0000256" key="3">
    <source>
        <dbReference type="ARBA" id="ARBA00022448"/>
    </source>
</evidence>
<feature type="transmembrane region" description="Helical" evidence="7">
    <location>
        <begin position="314"/>
        <end position="335"/>
    </location>
</feature>
<evidence type="ECO:0000256" key="6">
    <source>
        <dbReference type="ARBA" id="ARBA00023136"/>
    </source>
</evidence>
<dbReference type="AlphaFoldDB" id="A0A336LGV7"/>
<dbReference type="GO" id="GO:0005886">
    <property type="term" value="C:plasma membrane"/>
    <property type="evidence" value="ECO:0007669"/>
    <property type="project" value="TreeGrafter"/>
</dbReference>
<dbReference type="GO" id="GO:0005337">
    <property type="term" value="F:nucleoside transmembrane transporter activity"/>
    <property type="evidence" value="ECO:0007669"/>
    <property type="project" value="InterPro"/>
</dbReference>
<dbReference type="PRINTS" id="PR01130">
    <property type="entry name" value="DERENTRNSPRT"/>
</dbReference>
<dbReference type="Pfam" id="PF01733">
    <property type="entry name" value="Nucleoside_tran"/>
    <property type="match status" value="1"/>
</dbReference>
<keyword evidence="3" id="KW-0813">Transport</keyword>
<feature type="transmembrane region" description="Helical" evidence="7">
    <location>
        <begin position="451"/>
        <end position="467"/>
    </location>
</feature>
<sequence>MESDNREPTFYIPLKKSRSENDNFTVSPPKDEKNLVYISLLSCGIGFILPYSSFIVAADYWQERFRGKSVALDMSLVYILTACCTAFANSFTISIVPFKWRIILGYSISFSMLVFISVCEIAYHVFSKTTAYAVCLFAVLIVSFGSTIQQSCFYGFSSAFPNKYTQAVMAGESVAGLLVSTNRVITKLLISDQRLSTVIFFGTSIIYIGISYILHNISMKTAFVKYYINQRSKTALKKVELSMDTYESDNKKQKFPLSFSNPLYNPSQVESSSDLSQQPEELKEDILDVILISNEKNVSTPNGIKSRWGVAKSIYPYMTSIAIAYCVTLSLYPGIESEIISCKLQTWMPVLLMFTFNVADVVGKVLSAIPYLWSASQLILLSSLRIIIVPLLLLCCAPRKRPIITGEIPSFLFTAAFGLTNGLSGSLPMILAPNKVPVSHKELAGSNMMTLSYNLGMTIGSIMGYFFDNLLGEPLEDLSTVCPVYPYGPYILHTTRSTEKTRNLVASTLSLIFSTTQSNFEIEPTKLSTLSIEYDNGTNFYSTILNNVDRDNDTFLKLL</sequence>
<dbReference type="VEuPathDB" id="VectorBase:CSON011452"/>
<feature type="transmembrane region" description="Helical" evidence="7">
    <location>
        <begin position="197"/>
        <end position="215"/>
    </location>
</feature>
<name>A0A336LGV7_CULSO</name>
<feature type="transmembrane region" description="Helical" evidence="7">
    <location>
        <begin position="35"/>
        <end position="58"/>
    </location>
</feature>
<protein>
    <submittedName>
        <fullName evidence="8">CSON011452 protein</fullName>
    </submittedName>
</protein>
<dbReference type="PANTHER" id="PTHR10332:SF10">
    <property type="entry name" value="EQUILIBRATIVE NUCLEOSIDE TRANSPORTER 4"/>
    <property type="match status" value="1"/>
</dbReference>
<dbReference type="InterPro" id="IPR002259">
    <property type="entry name" value="Eqnu_transpt"/>
</dbReference>
<keyword evidence="5 7" id="KW-1133">Transmembrane helix</keyword>
<dbReference type="GO" id="GO:0008504">
    <property type="term" value="F:monoamine transmembrane transporter activity"/>
    <property type="evidence" value="ECO:0007669"/>
    <property type="project" value="TreeGrafter"/>
</dbReference>
<organism evidence="8">
    <name type="scientific">Culicoides sonorensis</name>
    <name type="common">Biting midge</name>
    <dbReference type="NCBI Taxonomy" id="179676"/>
    <lineage>
        <taxon>Eukaryota</taxon>
        <taxon>Metazoa</taxon>
        <taxon>Ecdysozoa</taxon>
        <taxon>Arthropoda</taxon>
        <taxon>Hexapoda</taxon>
        <taxon>Insecta</taxon>
        <taxon>Pterygota</taxon>
        <taxon>Neoptera</taxon>
        <taxon>Endopterygota</taxon>
        <taxon>Diptera</taxon>
        <taxon>Nematocera</taxon>
        <taxon>Chironomoidea</taxon>
        <taxon>Ceratopogonidae</taxon>
        <taxon>Ceratopogoninae</taxon>
        <taxon>Culicoides</taxon>
        <taxon>Monoculicoides</taxon>
    </lineage>
</organism>
<evidence type="ECO:0000313" key="8">
    <source>
        <dbReference type="EMBL" id="SSX17212.1"/>
    </source>
</evidence>
<feature type="transmembrane region" description="Helical" evidence="7">
    <location>
        <begin position="102"/>
        <end position="123"/>
    </location>
</feature>
<feature type="transmembrane region" description="Helical" evidence="7">
    <location>
        <begin position="70"/>
        <end position="96"/>
    </location>
</feature>
<accession>A0A336LGV7</accession>
<dbReference type="OMA" id="ARGMNEF"/>
<keyword evidence="6 7" id="KW-0472">Membrane</keyword>
<evidence type="ECO:0000256" key="7">
    <source>
        <dbReference type="SAM" id="Phobius"/>
    </source>
</evidence>
<proteinExistence type="inferred from homology"/>
<evidence type="ECO:0000256" key="4">
    <source>
        <dbReference type="ARBA" id="ARBA00022692"/>
    </source>
</evidence>
<evidence type="ECO:0000256" key="2">
    <source>
        <dbReference type="ARBA" id="ARBA00007965"/>
    </source>
</evidence>
<feature type="transmembrane region" description="Helical" evidence="7">
    <location>
        <begin position="130"/>
        <end position="148"/>
    </location>
</feature>
<keyword evidence="4 7" id="KW-0812">Transmembrane</keyword>
<feature type="transmembrane region" description="Helical" evidence="7">
    <location>
        <begin position="379"/>
        <end position="398"/>
    </location>
</feature>
<comment type="subcellular location">
    <subcellularLocation>
        <location evidence="1">Membrane</location>
        <topology evidence="1">Multi-pass membrane protein</topology>
    </subcellularLocation>
</comment>
<gene>
    <name evidence="8" type="primary">CSON011452</name>
</gene>
<dbReference type="EMBL" id="UFQT01000004">
    <property type="protein sequence ID" value="SSX17212.1"/>
    <property type="molecule type" value="Genomic_DNA"/>
</dbReference>
<evidence type="ECO:0000256" key="1">
    <source>
        <dbReference type="ARBA" id="ARBA00004141"/>
    </source>
</evidence>